<feature type="compositionally biased region" description="Low complexity" evidence="7">
    <location>
        <begin position="20"/>
        <end position="35"/>
    </location>
</feature>
<dbReference type="AlphaFoldDB" id="A0A238URG9"/>
<proteinExistence type="inferred from homology"/>
<feature type="transmembrane region" description="Helical" evidence="8">
    <location>
        <begin position="330"/>
        <end position="363"/>
    </location>
</feature>
<feature type="transmembrane region" description="Helical" evidence="8">
    <location>
        <begin position="286"/>
        <end position="309"/>
    </location>
</feature>
<evidence type="ECO:0000256" key="4">
    <source>
        <dbReference type="ARBA" id="ARBA00022989"/>
    </source>
</evidence>
<evidence type="ECO:0000259" key="9">
    <source>
        <dbReference type="PROSITE" id="PS50206"/>
    </source>
</evidence>
<evidence type="ECO:0000313" key="10">
    <source>
        <dbReference type="EMBL" id="SNR24033.1"/>
    </source>
</evidence>
<accession>A0A238URG9</accession>
<keyword evidence="5 8" id="KW-0472">Membrane</keyword>
<reference evidence="10 11" key="1">
    <citation type="submission" date="2017-06" db="EMBL/GenBank/DDBJ databases">
        <authorList>
            <person name="Kim H.J."/>
            <person name="Triplett B.A."/>
        </authorList>
    </citation>
    <scope>NUCLEOTIDE SEQUENCE [LARGE SCALE GENOMIC DNA]</scope>
    <source>
        <strain evidence="10 11">DSM 8800</strain>
    </source>
</reference>
<name>A0A238URG9_HALVU</name>
<feature type="transmembrane region" description="Helical" evidence="8">
    <location>
        <begin position="378"/>
        <end position="400"/>
    </location>
</feature>
<dbReference type="EMBL" id="FZNQ01000001">
    <property type="protein sequence ID" value="SNR24033.1"/>
    <property type="molecule type" value="Genomic_DNA"/>
</dbReference>
<dbReference type="GO" id="GO:0022857">
    <property type="term" value="F:transmembrane transporter activity"/>
    <property type="evidence" value="ECO:0007669"/>
    <property type="project" value="TreeGrafter"/>
</dbReference>
<organism evidence="10 11">
    <name type="scientific">Halorubrum vacuolatum</name>
    <name type="common">Natronobacterium vacuolatum</name>
    <dbReference type="NCBI Taxonomy" id="63740"/>
    <lineage>
        <taxon>Archaea</taxon>
        <taxon>Methanobacteriati</taxon>
        <taxon>Methanobacteriota</taxon>
        <taxon>Stenosarchaea group</taxon>
        <taxon>Halobacteria</taxon>
        <taxon>Halobacteriales</taxon>
        <taxon>Haloferacaceae</taxon>
        <taxon>Halorubrum</taxon>
    </lineage>
</organism>
<dbReference type="Pfam" id="PF12704">
    <property type="entry name" value="MacB_PCD"/>
    <property type="match status" value="1"/>
</dbReference>
<gene>
    <name evidence="10" type="ORF">SAMN06264855_101212</name>
</gene>
<evidence type="ECO:0000256" key="8">
    <source>
        <dbReference type="SAM" id="Phobius"/>
    </source>
</evidence>
<keyword evidence="2" id="KW-1003">Cell membrane</keyword>
<dbReference type="InterPro" id="IPR003838">
    <property type="entry name" value="ABC3_permease_C"/>
</dbReference>
<feature type="domain" description="Rhodanese" evidence="9">
    <location>
        <begin position="378"/>
        <end position="409"/>
    </location>
</feature>
<evidence type="ECO:0000256" key="6">
    <source>
        <dbReference type="ARBA" id="ARBA00038076"/>
    </source>
</evidence>
<keyword evidence="4 8" id="KW-1133">Transmembrane helix</keyword>
<dbReference type="PROSITE" id="PS50206">
    <property type="entry name" value="RHODANESE_3"/>
    <property type="match status" value="1"/>
</dbReference>
<evidence type="ECO:0000256" key="2">
    <source>
        <dbReference type="ARBA" id="ARBA00022475"/>
    </source>
</evidence>
<keyword evidence="3 8" id="KW-0812">Transmembrane</keyword>
<evidence type="ECO:0000256" key="1">
    <source>
        <dbReference type="ARBA" id="ARBA00004651"/>
    </source>
</evidence>
<feature type="compositionally biased region" description="Gly residues" evidence="7">
    <location>
        <begin position="9"/>
        <end position="19"/>
    </location>
</feature>
<dbReference type="Proteomes" id="UP000198397">
    <property type="component" value="Unassembled WGS sequence"/>
</dbReference>
<dbReference type="GO" id="GO:0005886">
    <property type="term" value="C:plasma membrane"/>
    <property type="evidence" value="ECO:0007669"/>
    <property type="project" value="UniProtKB-SubCell"/>
</dbReference>
<evidence type="ECO:0000256" key="7">
    <source>
        <dbReference type="SAM" id="MobiDB-lite"/>
    </source>
</evidence>
<feature type="region of interest" description="Disordered" evidence="7">
    <location>
        <begin position="1"/>
        <end position="39"/>
    </location>
</feature>
<dbReference type="PANTHER" id="PTHR30572">
    <property type="entry name" value="MEMBRANE COMPONENT OF TRANSPORTER-RELATED"/>
    <property type="match status" value="1"/>
</dbReference>
<dbReference type="Pfam" id="PF02687">
    <property type="entry name" value="FtsX"/>
    <property type="match status" value="1"/>
</dbReference>
<dbReference type="PANTHER" id="PTHR30572:SF4">
    <property type="entry name" value="ABC TRANSPORTER PERMEASE YTRF"/>
    <property type="match status" value="1"/>
</dbReference>
<dbReference type="InterPro" id="IPR050250">
    <property type="entry name" value="Macrolide_Exporter_MacB"/>
</dbReference>
<feature type="transmembrane region" description="Helical" evidence="8">
    <location>
        <begin position="61"/>
        <end position="80"/>
    </location>
</feature>
<sequence>MTGRDADGRGFGGSDGFSGSGDSNGSNGSNGSDGSWRPAPSWRPAIAMAARNLRRNRVRTVLAVLGVCIGVLAVATLGIFGNVLALGADDAIGDVGTQIVLSPNADAGIESISDADVAEIRRAVGEPAVVPLYTDGALVSGPTEQTFTTVYGVEEPALAFEAEEGRLPERHRQGAIVGAGVAEDLGVDVGDTVEIEGAQIRIVAVLAETQTFSPVAPDDAVFLPESAFVADGYDQVLVVSESGGEAREAAESIRESVNAREDRVDIFELAALVDEIDEFFDLLGTFLLGLGGISLVVAGVSILNVMLMSTVERRQEIGVMRAVGVRRRDVLRVLLAEAGLIGAAGAVLGTVLTALIVVAFLFATPAETAVVLDPTNGYYLLLALGFGVGVGIVSGAYPAWKAANERPVEALRD</sequence>
<comment type="similarity">
    <text evidence="6">Belongs to the ABC-4 integral membrane protein family.</text>
</comment>
<evidence type="ECO:0000256" key="5">
    <source>
        <dbReference type="ARBA" id="ARBA00023136"/>
    </source>
</evidence>
<evidence type="ECO:0000313" key="11">
    <source>
        <dbReference type="Proteomes" id="UP000198397"/>
    </source>
</evidence>
<evidence type="ECO:0000256" key="3">
    <source>
        <dbReference type="ARBA" id="ARBA00022692"/>
    </source>
</evidence>
<comment type="subcellular location">
    <subcellularLocation>
        <location evidence="1">Cell membrane</location>
        <topology evidence="1">Multi-pass membrane protein</topology>
    </subcellularLocation>
</comment>
<keyword evidence="11" id="KW-1185">Reference proteome</keyword>
<protein>
    <submittedName>
        <fullName evidence="10">Putative ABC transport system permease protein</fullName>
    </submittedName>
</protein>
<dbReference type="InterPro" id="IPR025857">
    <property type="entry name" value="MacB_PCD"/>
</dbReference>
<dbReference type="InterPro" id="IPR001763">
    <property type="entry name" value="Rhodanese-like_dom"/>
</dbReference>